<keyword evidence="1" id="KW-1133">Transmembrane helix</keyword>
<evidence type="ECO:0000256" key="1">
    <source>
        <dbReference type="SAM" id="Phobius"/>
    </source>
</evidence>
<feature type="transmembrane region" description="Helical" evidence="1">
    <location>
        <begin position="12"/>
        <end position="31"/>
    </location>
</feature>
<dbReference type="AlphaFoldDB" id="A0A7C9L941"/>
<feature type="transmembrane region" description="Helical" evidence="1">
    <location>
        <begin position="37"/>
        <end position="59"/>
    </location>
</feature>
<gene>
    <name evidence="3" type="ORF">FH759_14700</name>
</gene>
<reference evidence="3 4" key="1">
    <citation type="submission" date="2019-06" db="EMBL/GenBank/DDBJ databases">
        <title>Enrichment of Autotrophic Halophilic Microorganisms from Red Sea Brine Pool Using Microbial Electrosynthesis System.</title>
        <authorList>
            <person name="Alqahtani M.F."/>
            <person name="Bajracharya S."/>
            <person name="Katuri K.P."/>
            <person name="Ali M."/>
            <person name="Saikaly P.E."/>
        </authorList>
    </citation>
    <scope>NUCLEOTIDE SEQUENCE [LARGE SCALE GENOMIC DNA]</scope>
    <source>
        <strain evidence="3">MES6</strain>
    </source>
</reference>
<evidence type="ECO:0000313" key="3">
    <source>
        <dbReference type="EMBL" id="MTJ05915.1"/>
    </source>
</evidence>
<feature type="transmembrane region" description="Helical" evidence="1">
    <location>
        <begin position="91"/>
        <end position="111"/>
    </location>
</feature>
<keyword evidence="1" id="KW-0812">Transmembrane</keyword>
<feature type="domain" description="SPW repeat-containing integral membrane" evidence="2">
    <location>
        <begin position="12"/>
        <end position="106"/>
    </location>
</feature>
<keyword evidence="1" id="KW-0472">Membrane</keyword>
<dbReference type="EMBL" id="VENJ01000030">
    <property type="protein sequence ID" value="MTJ05915.1"/>
    <property type="molecule type" value="Genomic_DNA"/>
</dbReference>
<protein>
    <recommendedName>
        <fullName evidence="2">SPW repeat-containing integral membrane domain-containing protein</fullName>
    </recommendedName>
</protein>
<dbReference type="Proteomes" id="UP000483078">
    <property type="component" value="Unassembled WGS sequence"/>
</dbReference>
<organism evidence="3 4">
    <name type="scientific">Sediminimonas qiaohouensis</name>
    <dbReference type="NCBI Taxonomy" id="552061"/>
    <lineage>
        <taxon>Bacteria</taxon>
        <taxon>Pseudomonadati</taxon>
        <taxon>Pseudomonadota</taxon>
        <taxon>Alphaproteobacteria</taxon>
        <taxon>Rhodobacterales</taxon>
        <taxon>Roseobacteraceae</taxon>
        <taxon>Sediminimonas</taxon>
    </lineage>
</organism>
<name>A0A7C9L941_9RHOB</name>
<feature type="transmembrane region" description="Helical" evidence="1">
    <location>
        <begin position="66"/>
        <end position="85"/>
    </location>
</feature>
<comment type="caution">
    <text evidence="3">The sequence shown here is derived from an EMBL/GenBank/DDBJ whole genome shotgun (WGS) entry which is preliminary data.</text>
</comment>
<evidence type="ECO:0000259" key="2">
    <source>
        <dbReference type="Pfam" id="PF03779"/>
    </source>
</evidence>
<dbReference type="RefSeq" id="WP_273251073.1">
    <property type="nucleotide sequence ID" value="NZ_VENJ01000030.1"/>
</dbReference>
<dbReference type="InterPro" id="IPR005530">
    <property type="entry name" value="SPW"/>
</dbReference>
<evidence type="ECO:0000313" key="4">
    <source>
        <dbReference type="Proteomes" id="UP000483078"/>
    </source>
</evidence>
<dbReference type="Pfam" id="PF03779">
    <property type="entry name" value="SPW"/>
    <property type="match status" value="1"/>
</dbReference>
<accession>A0A7C9L941</accession>
<proteinExistence type="predicted"/>
<sequence length="119" mass="12885">MTEFWKNITEDWQDDLIAVLGAALFVSPWVLGYAGQMAAFGNALIVGAIMVVLALAALIDFREWEEWIGIVLGVWLIASPWILGFTGLVTAMWTAVILGVLTLVLAGWSLYSHGGMSTA</sequence>